<reference evidence="1 2" key="1">
    <citation type="submission" date="2020-08" db="EMBL/GenBank/DDBJ databases">
        <title>Sequencing the genomes of 1000 actinobacteria strains.</title>
        <authorList>
            <person name="Klenk H.-P."/>
        </authorList>
    </citation>
    <scope>NUCLEOTIDE SEQUENCE [LARGE SCALE GENOMIC DNA]</scope>
    <source>
        <strain evidence="1 2">DSM 44786</strain>
    </source>
</reference>
<dbReference type="AlphaFoldDB" id="A0A7W7WL56"/>
<comment type="caution">
    <text evidence="1">The sequence shown here is derived from an EMBL/GenBank/DDBJ whole genome shotgun (WGS) entry which is preliminary data.</text>
</comment>
<dbReference type="RefSeq" id="WP_184922543.1">
    <property type="nucleotide sequence ID" value="NZ_JACHJR010000001.1"/>
</dbReference>
<dbReference type="EMBL" id="JACHJR010000001">
    <property type="protein sequence ID" value="MBB4950923.1"/>
    <property type="molecule type" value="Genomic_DNA"/>
</dbReference>
<name>A0A7W7WL56_9ACTN</name>
<proteinExistence type="predicted"/>
<gene>
    <name evidence="1" type="ORF">F4556_006458</name>
</gene>
<evidence type="ECO:0000313" key="2">
    <source>
        <dbReference type="Proteomes" id="UP000573327"/>
    </source>
</evidence>
<sequence length="135" mass="14466">MVKGILGKIGRRGATAVAVAAMAAGGVGLSTGDASAVGWYYLNNHATNHGVGVYSQPYSWSAKTTGDLWSYSWSGDAVDMRCWTRGENINNGGNVWYKVNTVYSASYGYWSGTAYVYGAFADGNWNFHVPTVPEC</sequence>
<keyword evidence="2" id="KW-1185">Reference proteome</keyword>
<evidence type="ECO:0000313" key="1">
    <source>
        <dbReference type="EMBL" id="MBB4950923.1"/>
    </source>
</evidence>
<dbReference type="Proteomes" id="UP000573327">
    <property type="component" value="Unassembled WGS sequence"/>
</dbReference>
<organism evidence="1 2">
    <name type="scientific">Kitasatospora gansuensis</name>
    <dbReference type="NCBI Taxonomy" id="258050"/>
    <lineage>
        <taxon>Bacteria</taxon>
        <taxon>Bacillati</taxon>
        <taxon>Actinomycetota</taxon>
        <taxon>Actinomycetes</taxon>
        <taxon>Kitasatosporales</taxon>
        <taxon>Streptomycetaceae</taxon>
        <taxon>Kitasatospora</taxon>
    </lineage>
</organism>
<protein>
    <submittedName>
        <fullName evidence="1">Uncharacterized protein</fullName>
    </submittedName>
</protein>
<accession>A0A7W7WL56</accession>